<feature type="transmembrane region" description="Helical" evidence="7">
    <location>
        <begin position="148"/>
        <end position="172"/>
    </location>
</feature>
<dbReference type="OrthoDB" id="9770329at2"/>
<dbReference type="GO" id="GO:0005506">
    <property type="term" value="F:iron ion binding"/>
    <property type="evidence" value="ECO:0007669"/>
    <property type="project" value="InterPro"/>
</dbReference>
<comment type="caution">
    <text evidence="9">The sequence shown here is derived from an EMBL/GenBank/DDBJ whole genome shotgun (WGS) entry which is preliminary data.</text>
</comment>
<feature type="transmembrane region" description="Helical" evidence="7">
    <location>
        <begin position="12"/>
        <end position="29"/>
    </location>
</feature>
<dbReference type="PANTHER" id="PTHR21624">
    <property type="entry name" value="STEROL DESATURASE-RELATED PROTEIN"/>
    <property type="match status" value="1"/>
</dbReference>
<dbReference type="AlphaFoldDB" id="A0A2G1QIY8"/>
<keyword evidence="10" id="KW-1185">Reference proteome</keyword>
<dbReference type="RefSeq" id="WP_099307998.1">
    <property type="nucleotide sequence ID" value="NZ_PDVP01000015.1"/>
</dbReference>
<feature type="domain" description="Fatty acid hydroxylase" evidence="8">
    <location>
        <begin position="95"/>
        <end position="231"/>
    </location>
</feature>
<evidence type="ECO:0000313" key="9">
    <source>
        <dbReference type="EMBL" id="PHP65485.1"/>
    </source>
</evidence>
<accession>A0A2G1QIY8</accession>
<evidence type="ECO:0000313" key="10">
    <source>
        <dbReference type="Proteomes" id="UP000221168"/>
    </source>
</evidence>
<keyword evidence="3 7" id="KW-1133">Transmembrane helix</keyword>
<dbReference type="InterPro" id="IPR006694">
    <property type="entry name" value="Fatty_acid_hydroxylase"/>
</dbReference>
<dbReference type="InterPro" id="IPR051689">
    <property type="entry name" value="Sterol_desaturase/TMEM195"/>
</dbReference>
<organism evidence="9 10">
    <name type="scientific">Zhengella mangrovi</name>
    <dbReference type="NCBI Taxonomy" id="1982044"/>
    <lineage>
        <taxon>Bacteria</taxon>
        <taxon>Pseudomonadati</taxon>
        <taxon>Pseudomonadota</taxon>
        <taxon>Alphaproteobacteria</taxon>
        <taxon>Hyphomicrobiales</taxon>
        <taxon>Notoacmeibacteraceae</taxon>
        <taxon>Zhengella</taxon>
    </lineage>
</organism>
<dbReference type="EMBL" id="PDVP01000015">
    <property type="protein sequence ID" value="PHP65485.1"/>
    <property type="molecule type" value="Genomic_DNA"/>
</dbReference>
<keyword evidence="5" id="KW-0443">Lipid metabolism</keyword>
<proteinExistence type="predicted"/>
<evidence type="ECO:0000256" key="6">
    <source>
        <dbReference type="ARBA" id="ARBA00023136"/>
    </source>
</evidence>
<name>A0A2G1QIY8_9HYPH</name>
<evidence type="ECO:0000256" key="3">
    <source>
        <dbReference type="ARBA" id="ARBA00022989"/>
    </source>
</evidence>
<evidence type="ECO:0000256" key="5">
    <source>
        <dbReference type="ARBA" id="ARBA00023098"/>
    </source>
</evidence>
<evidence type="ECO:0000256" key="1">
    <source>
        <dbReference type="ARBA" id="ARBA00004127"/>
    </source>
</evidence>
<feature type="transmembrane region" description="Helical" evidence="7">
    <location>
        <begin position="50"/>
        <end position="75"/>
    </location>
</feature>
<reference evidence="9 10" key="1">
    <citation type="submission" date="2017-10" db="EMBL/GenBank/DDBJ databases">
        <title>Sedimentibacterium mangrovi gen. nov., sp. nov., a novel member of family Phyllobacteriacea isolated from mangrove sediment.</title>
        <authorList>
            <person name="Liao H."/>
            <person name="Tian Y."/>
        </authorList>
    </citation>
    <scope>NUCLEOTIDE SEQUENCE [LARGE SCALE GENOMIC DNA]</scope>
    <source>
        <strain evidence="9 10">X9-2-2</strain>
    </source>
</reference>
<gene>
    <name evidence="9" type="ORF">CSC94_19230</name>
</gene>
<dbReference type="Proteomes" id="UP000221168">
    <property type="component" value="Unassembled WGS sequence"/>
</dbReference>
<dbReference type="GO" id="GO:0006643">
    <property type="term" value="P:membrane lipid metabolic process"/>
    <property type="evidence" value="ECO:0007669"/>
    <property type="project" value="TreeGrafter"/>
</dbReference>
<dbReference type="Pfam" id="PF04116">
    <property type="entry name" value="FA_hydroxylase"/>
    <property type="match status" value="1"/>
</dbReference>
<dbReference type="GO" id="GO:0012505">
    <property type="term" value="C:endomembrane system"/>
    <property type="evidence" value="ECO:0007669"/>
    <property type="project" value="UniProtKB-SubCell"/>
</dbReference>
<feature type="transmembrane region" description="Helical" evidence="7">
    <location>
        <begin position="87"/>
        <end position="107"/>
    </location>
</feature>
<comment type="subcellular location">
    <subcellularLocation>
        <location evidence="1">Endomembrane system</location>
        <topology evidence="1">Multi-pass membrane protein</topology>
    </subcellularLocation>
</comment>
<dbReference type="GO" id="GO:0016020">
    <property type="term" value="C:membrane"/>
    <property type="evidence" value="ECO:0007669"/>
    <property type="project" value="GOC"/>
</dbReference>
<protein>
    <submittedName>
        <fullName evidence="9">Fatty acid hydroxylase</fullName>
    </submittedName>
</protein>
<evidence type="ECO:0000259" key="8">
    <source>
        <dbReference type="Pfam" id="PF04116"/>
    </source>
</evidence>
<keyword evidence="2 7" id="KW-0812">Transmembrane</keyword>
<sequence length="288" mass="32164">MTLPFPEPLIRFAAFAAVFAVMALFELVSPRLARPEMAGSWKGRRWFTNLSMVVLSTVLLRLVFPAAAVGMALWAEANGWGLFRQAGIPPVVAGILAFVILDFAVWLEHVASHKIPLLWRIHRMHHADTGFDLTTALRFHPLEILLSMLWKAAIVILLGPPAVSVLVFEIVLNATAMFNHANARLPDRLDRILRLVLVTPDMHRVHHSSWQPETDSNYGFNLPVWDRLFRTYRDQPKAGHDAMTIGLDDFRGPVTASLPWTLALPFRVAGYRVNDGADAAGQKKPTGK</sequence>
<evidence type="ECO:0000256" key="2">
    <source>
        <dbReference type="ARBA" id="ARBA00022692"/>
    </source>
</evidence>
<dbReference type="GO" id="GO:0008610">
    <property type="term" value="P:lipid biosynthetic process"/>
    <property type="evidence" value="ECO:0007669"/>
    <property type="project" value="InterPro"/>
</dbReference>
<evidence type="ECO:0000256" key="4">
    <source>
        <dbReference type="ARBA" id="ARBA00023002"/>
    </source>
</evidence>
<dbReference type="GO" id="GO:0050479">
    <property type="term" value="F:glyceryl-ether monooxygenase activity"/>
    <property type="evidence" value="ECO:0007669"/>
    <property type="project" value="TreeGrafter"/>
</dbReference>
<evidence type="ECO:0000256" key="7">
    <source>
        <dbReference type="SAM" id="Phobius"/>
    </source>
</evidence>
<keyword evidence="6 7" id="KW-0472">Membrane</keyword>
<keyword evidence="4" id="KW-0560">Oxidoreductase</keyword>
<dbReference type="PANTHER" id="PTHR21624:SF1">
    <property type="entry name" value="ALKYLGLYCEROL MONOOXYGENASE"/>
    <property type="match status" value="1"/>
</dbReference>